<dbReference type="InterPro" id="IPR008402">
    <property type="entry name" value="APC_su15/mnd2"/>
</dbReference>
<feature type="compositionally biased region" description="Low complexity" evidence="1">
    <location>
        <begin position="239"/>
        <end position="256"/>
    </location>
</feature>
<evidence type="ECO:0000256" key="1">
    <source>
        <dbReference type="SAM" id="MobiDB-lite"/>
    </source>
</evidence>
<feature type="compositionally biased region" description="Acidic residues" evidence="1">
    <location>
        <begin position="196"/>
        <end position="210"/>
    </location>
</feature>
<feature type="region of interest" description="Disordered" evidence="1">
    <location>
        <begin position="190"/>
        <end position="272"/>
    </location>
</feature>
<evidence type="ECO:0008006" key="4">
    <source>
        <dbReference type="Google" id="ProtNLM"/>
    </source>
</evidence>
<evidence type="ECO:0000313" key="2">
    <source>
        <dbReference type="EMBL" id="CAF9937393.1"/>
    </source>
</evidence>
<dbReference type="AlphaFoldDB" id="A0A8H3GCH2"/>
<accession>A0A8H3GCH2</accession>
<proteinExistence type="predicted"/>
<sequence length="272" mass="28456">MLSSLPTLHPPPPHTLFHPTLTAPPPSSTNSHPNTPDHHPHQQQPPTPHPHPHRPHQTPLSALHIDEQAIRARKTHIRRFGSNWLRPPGVSKTLQGMADERAEREEGELARAREVALVEAQAAAEAEMEVQGMGMAVGGGGEEEGGGGLGETERDLDAEIRDMDADADADGWSEVSDEDVVEGLEGAEQSLLGGEGDGEGGGEVDLDAEVPEGSYEHTDTEIEDESSDDGGVFGGEGPLGSSLASGVLGSSVFGGSPVVGGRGRGRGMGREN</sequence>
<reference evidence="2" key="1">
    <citation type="submission" date="2021-03" db="EMBL/GenBank/DDBJ databases">
        <authorList>
            <person name="Tagirdzhanova G."/>
        </authorList>
    </citation>
    <scope>NUCLEOTIDE SEQUENCE</scope>
</reference>
<dbReference type="GO" id="GO:0005680">
    <property type="term" value="C:anaphase-promoting complex"/>
    <property type="evidence" value="ECO:0007669"/>
    <property type="project" value="InterPro"/>
</dbReference>
<dbReference type="EMBL" id="CAJPDT010000099">
    <property type="protein sequence ID" value="CAF9937393.1"/>
    <property type="molecule type" value="Genomic_DNA"/>
</dbReference>
<keyword evidence="3" id="KW-1185">Reference proteome</keyword>
<feature type="compositionally biased region" description="Basic residues" evidence="1">
    <location>
        <begin position="263"/>
        <end position="272"/>
    </location>
</feature>
<feature type="region of interest" description="Disordered" evidence="1">
    <location>
        <begin position="1"/>
        <end position="58"/>
    </location>
</feature>
<organism evidence="2 3">
    <name type="scientific">Imshaugia aleurites</name>
    <dbReference type="NCBI Taxonomy" id="172621"/>
    <lineage>
        <taxon>Eukaryota</taxon>
        <taxon>Fungi</taxon>
        <taxon>Dikarya</taxon>
        <taxon>Ascomycota</taxon>
        <taxon>Pezizomycotina</taxon>
        <taxon>Lecanoromycetes</taxon>
        <taxon>OSLEUM clade</taxon>
        <taxon>Lecanoromycetidae</taxon>
        <taxon>Lecanorales</taxon>
        <taxon>Lecanorineae</taxon>
        <taxon>Parmeliaceae</taxon>
        <taxon>Imshaugia</taxon>
    </lineage>
</organism>
<dbReference type="Proteomes" id="UP000664534">
    <property type="component" value="Unassembled WGS sequence"/>
</dbReference>
<comment type="caution">
    <text evidence="2">The sequence shown here is derived from an EMBL/GenBank/DDBJ whole genome shotgun (WGS) entry which is preliminary data.</text>
</comment>
<protein>
    <recommendedName>
        <fullName evidence="4">Anaphase-promoting complex subunit 15</fullName>
    </recommendedName>
</protein>
<gene>
    <name evidence="2" type="ORF">IMSHALPRED_011122</name>
</gene>
<dbReference type="Pfam" id="PF05841">
    <property type="entry name" value="Apc15p"/>
    <property type="match status" value="1"/>
</dbReference>
<name>A0A8H3GCH2_9LECA</name>
<dbReference type="OrthoDB" id="5320532at2759"/>
<dbReference type="GO" id="GO:0031145">
    <property type="term" value="P:anaphase-promoting complex-dependent catabolic process"/>
    <property type="evidence" value="ECO:0007669"/>
    <property type="project" value="InterPro"/>
</dbReference>
<evidence type="ECO:0000313" key="3">
    <source>
        <dbReference type="Proteomes" id="UP000664534"/>
    </source>
</evidence>